<feature type="compositionally biased region" description="Low complexity" evidence="2">
    <location>
        <begin position="86"/>
        <end position="135"/>
    </location>
</feature>
<dbReference type="InterPro" id="IPR036908">
    <property type="entry name" value="RlpA-like_sf"/>
</dbReference>
<dbReference type="InterPro" id="IPR051477">
    <property type="entry name" value="Expansin_CellWall"/>
</dbReference>
<dbReference type="PANTHER" id="PTHR31836:SF28">
    <property type="entry name" value="SRCR DOMAIN-CONTAINING PROTEIN-RELATED"/>
    <property type="match status" value="1"/>
</dbReference>
<accession>A0A318YP82</accession>
<dbReference type="Proteomes" id="UP000247647">
    <property type="component" value="Unassembled WGS sequence"/>
</dbReference>
<dbReference type="PANTHER" id="PTHR31836">
    <property type="match status" value="1"/>
</dbReference>
<organism evidence="4 5">
    <name type="scientific">Aspergillus neoniger (strain CBS 115656)</name>
    <dbReference type="NCBI Taxonomy" id="1448310"/>
    <lineage>
        <taxon>Eukaryota</taxon>
        <taxon>Fungi</taxon>
        <taxon>Dikarya</taxon>
        <taxon>Ascomycota</taxon>
        <taxon>Pezizomycotina</taxon>
        <taxon>Eurotiomycetes</taxon>
        <taxon>Eurotiomycetidae</taxon>
        <taxon>Eurotiales</taxon>
        <taxon>Aspergillaceae</taxon>
        <taxon>Aspergillus</taxon>
        <taxon>Aspergillus subgen. Circumdati</taxon>
    </lineage>
</organism>
<reference evidence="4" key="1">
    <citation type="submission" date="2016-12" db="EMBL/GenBank/DDBJ databases">
        <title>The genomes of Aspergillus section Nigri reveals drivers in fungal speciation.</title>
        <authorList>
            <consortium name="DOE Joint Genome Institute"/>
            <person name="Vesth T.C."/>
            <person name="Nybo J."/>
            <person name="Theobald S."/>
            <person name="Brandl J."/>
            <person name="Frisvad J.C."/>
            <person name="Nielsen K.F."/>
            <person name="Lyhne E.K."/>
            <person name="Kogle M.E."/>
            <person name="Kuo A."/>
            <person name="Riley R."/>
            <person name="Clum A."/>
            <person name="Nolan M."/>
            <person name="Lipzen A."/>
            <person name="Salamov A."/>
            <person name="Henrissat B."/>
            <person name="Wiebenga A."/>
            <person name="De Vries R.P."/>
            <person name="Grigoriev I.V."/>
            <person name="Mortensen U.H."/>
            <person name="Andersen M.R."/>
            <person name="Baker S.E."/>
        </authorList>
    </citation>
    <scope>NUCLEOTIDE SEQUENCE [LARGE SCALE GENOMIC DNA]</scope>
    <source>
        <strain evidence="4">CBS 115656</strain>
    </source>
</reference>
<dbReference type="Gene3D" id="2.40.40.10">
    <property type="entry name" value="RlpA-like domain"/>
    <property type="match status" value="1"/>
</dbReference>
<evidence type="ECO:0008006" key="6">
    <source>
        <dbReference type="Google" id="ProtNLM"/>
    </source>
</evidence>
<feature type="compositionally biased region" description="Low complexity" evidence="2">
    <location>
        <begin position="56"/>
        <end position="67"/>
    </location>
</feature>
<keyword evidence="1 3" id="KW-0732">Signal</keyword>
<keyword evidence="5" id="KW-1185">Reference proteome</keyword>
<dbReference type="OrthoDB" id="623670at2759"/>
<evidence type="ECO:0000313" key="5">
    <source>
        <dbReference type="Proteomes" id="UP000247647"/>
    </source>
</evidence>
<evidence type="ECO:0000313" key="4">
    <source>
        <dbReference type="EMBL" id="PYH36515.1"/>
    </source>
</evidence>
<gene>
    <name evidence="4" type="ORF">BO87DRAFT_374866</name>
</gene>
<evidence type="ECO:0000256" key="3">
    <source>
        <dbReference type="SAM" id="SignalP"/>
    </source>
</evidence>
<protein>
    <recommendedName>
        <fullName evidence="6">Allergen Asp f 7</fullName>
    </recommendedName>
</protein>
<dbReference type="AlphaFoldDB" id="A0A318YP82"/>
<sequence length="286" mass="29552">MAPLSKSLALAGTLFAAFGSAAPVEKRSTEVVYQTVTSVVWTTVDVTTTIYGAAPTESAAASPTPESQYQVPGNSQPEQSVNYQPSSFTTSTSTAWGAAWTPEPASSTTSTSTSEWEPAWTPAPTSSSSTSEWEPVWTPSTTSQEPAWTPSTTTVPAAATTSASSSSSSSSGSSGSSGSSSGYSGSCSSESPCTGDLTYYVAGLGSCGITSNGNTDMVVALPHGIMQDSDCGKTVKITYNGVTDYGTVWDKCMGCDDVSIDLSEKLFKKFGTESEGRLTGAEWYIQ</sequence>
<feature type="chain" id="PRO_5016382276" description="Allergen Asp f 7" evidence="3">
    <location>
        <begin position="22"/>
        <end position="286"/>
    </location>
</feature>
<dbReference type="SUPFAM" id="SSF50685">
    <property type="entry name" value="Barwin-like endoglucanases"/>
    <property type="match status" value="1"/>
</dbReference>
<feature type="signal peptide" evidence="3">
    <location>
        <begin position="1"/>
        <end position="21"/>
    </location>
</feature>
<dbReference type="CDD" id="cd22191">
    <property type="entry name" value="DPBB_RlpA_EXP_N-like"/>
    <property type="match status" value="1"/>
</dbReference>
<dbReference type="GeneID" id="37125344"/>
<feature type="region of interest" description="Disordered" evidence="2">
    <location>
        <begin position="56"/>
        <end position="185"/>
    </location>
</feature>
<feature type="compositionally biased region" description="Polar residues" evidence="2">
    <location>
        <begin position="68"/>
        <end position="85"/>
    </location>
</feature>
<evidence type="ECO:0000256" key="1">
    <source>
        <dbReference type="ARBA" id="ARBA00022729"/>
    </source>
</evidence>
<evidence type="ECO:0000256" key="2">
    <source>
        <dbReference type="SAM" id="MobiDB-lite"/>
    </source>
</evidence>
<dbReference type="EMBL" id="KZ821453">
    <property type="protein sequence ID" value="PYH36515.1"/>
    <property type="molecule type" value="Genomic_DNA"/>
</dbReference>
<name>A0A318YP82_ASPNB</name>
<proteinExistence type="predicted"/>
<dbReference type="RefSeq" id="XP_025481993.1">
    <property type="nucleotide sequence ID" value="XM_025622888.1"/>
</dbReference>
<feature type="compositionally biased region" description="Low complexity" evidence="2">
    <location>
        <begin position="146"/>
        <end position="185"/>
    </location>
</feature>